<dbReference type="Proteomes" id="UP000663823">
    <property type="component" value="Unassembled WGS sequence"/>
</dbReference>
<evidence type="ECO:0000313" key="5">
    <source>
        <dbReference type="Proteomes" id="UP000663874"/>
    </source>
</evidence>
<feature type="domain" description="DH" evidence="1">
    <location>
        <begin position="57"/>
        <end position="193"/>
    </location>
</feature>
<reference evidence="2" key="1">
    <citation type="submission" date="2021-02" db="EMBL/GenBank/DDBJ databases">
        <authorList>
            <person name="Nowell W R."/>
        </authorList>
    </citation>
    <scope>NUCLEOTIDE SEQUENCE</scope>
</reference>
<sequence length="366" mass="42939">MKFWCTTAKNSKQQKSLNKKTMKSNDSLLSSVSYATILSISNRKCDSGFSETTSSIQISTCFEQILVVERTYHENLKQYIIKYSRPLRRYLHPNEIVDLFQNIEKISAISQSIVRHCEKLFDEDNTFNIPISIIYQSCLDVMIDSYNTYISRSIEVQAILKQYCHKIAYFLQIPIELVIQEITEFILLPIRYICILNDLFQLFVIDYTDLMNDIDWNIIQNIRYLSKQANNILHLLCYNEISILESSQDTTLQSDISSIIVLQRINKEPWESKQIELLDSKLVFTKMNQISSICLSNVVHIEEDSLNTKLCLIVASTYSRYSSITMIRVYIRFQDKNDYFIWLKHLTNAIKKAKDQNWTENNELVI</sequence>
<proteinExistence type="predicted"/>
<dbReference type="AlphaFoldDB" id="A0A818MXZ3"/>
<protein>
    <recommendedName>
        <fullName evidence="1">DH domain-containing protein</fullName>
    </recommendedName>
</protein>
<dbReference type="InterPro" id="IPR035899">
    <property type="entry name" value="DBL_dom_sf"/>
</dbReference>
<dbReference type="SUPFAM" id="SSF48065">
    <property type="entry name" value="DBL homology domain (DH-domain)"/>
    <property type="match status" value="1"/>
</dbReference>
<dbReference type="EMBL" id="CAJOBD010002520">
    <property type="protein sequence ID" value="CAF3887960.1"/>
    <property type="molecule type" value="Genomic_DNA"/>
</dbReference>
<name>A0A818MXZ3_9BILA</name>
<comment type="caution">
    <text evidence="2">The sequence shown here is derived from an EMBL/GenBank/DDBJ whole genome shotgun (WGS) entry which is preliminary data.</text>
</comment>
<dbReference type="PROSITE" id="PS50010">
    <property type="entry name" value="DH_2"/>
    <property type="match status" value="1"/>
</dbReference>
<dbReference type="InterPro" id="IPR000219">
    <property type="entry name" value="DH_dom"/>
</dbReference>
<dbReference type="GO" id="GO:0005085">
    <property type="term" value="F:guanyl-nucleotide exchange factor activity"/>
    <property type="evidence" value="ECO:0007669"/>
    <property type="project" value="InterPro"/>
</dbReference>
<dbReference type="Gene3D" id="1.20.900.10">
    <property type="entry name" value="Dbl homology (DH) domain"/>
    <property type="match status" value="1"/>
</dbReference>
<evidence type="ECO:0000313" key="2">
    <source>
        <dbReference type="EMBL" id="CAF3597124.1"/>
    </source>
</evidence>
<dbReference type="EMBL" id="CAJOBE010000211">
    <property type="protein sequence ID" value="CAF3597124.1"/>
    <property type="molecule type" value="Genomic_DNA"/>
</dbReference>
<dbReference type="EMBL" id="CAJOAX010002254">
    <property type="protein sequence ID" value="CAF3782091.1"/>
    <property type="molecule type" value="Genomic_DNA"/>
</dbReference>
<dbReference type="Proteomes" id="UP000663836">
    <property type="component" value="Unassembled WGS sequence"/>
</dbReference>
<dbReference type="Pfam" id="PF00621">
    <property type="entry name" value="RhoGEF"/>
    <property type="match status" value="1"/>
</dbReference>
<evidence type="ECO:0000313" key="4">
    <source>
        <dbReference type="EMBL" id="CAF3887960.1"/>
    </source>
</evidence>
<organism evidence="2 5">
    <name type="scientific">Rotaria sordida</name>
    <dbReference type="NCBI Taxonomy" id="392033"/>
    <lineage>
        <taxon>Eukaryota</taxon>
        <taxon>Metazoa</taxon>
        <taxon>Spiralia</taxon>
        <taxon>Gnathifera</taxon>
        <taxon>Rotifera</taxon>
        <taxon>Eurotatoria</taxon>
        <taxon>Bdelloidea</taxon>
        <taxon>Philodinida</taxon>
        <taxon>Philodinidae</taxon>
        <taxon>Rotaria</taxon>
    </lineage>
</organism>
<gene>
    <name evidence="2" type="ORF">FNK824_LOCUS3224</name>
    <name evidence="4" type="ORF">JBS370_LOCUS20207</name>
    <name evidence="3" type="ORF">OTI717_LOCUS17242</name>
</gene>
<evidence type="ECO:0000313" key="3">
    <source>
        <dbReference type="EMBL" id="CAF3782091.1"/>
    </source>
</evidence>
<accession>A0A818MXZ3</accession>
<evidence type="ECO:0000259" key="1">
    <source>
        <dbReference type="PROSITE" id="PS50010"/>
    </source>
</evidence>
<dbReference type="Proteomes" id="UP000663874">
    <property type="component" value="Unassembled WGS sequence"/>
</dbReference>